<dbReference type="Proteomes" id="UP000317648">
    <property type="component" value="Chromosome"/>
</dbReference>
<dbReference type="Pfam" id="PF02517">
    <property type="entry name" value="Rce1-like"/>
    <property type="match status" value="1"/>
</dbReference>
<feature type="transmembrane region" description="Helical" evidence="2">
    <location>
        <begin position="644"/>
        <end position="666"/>
    </location>
</feature>
<feature type="transmembrane region" description="Helical" evidence="2">
    <location>
        <begin position="338"/>
        <end position="367"/>
    </location>
</feature>
<dbReference type="GO" id="GO:0004175">
    <property type="term" value="F:endopeptidase activity"/>
    <property type="evidence" value="ECO:0007669"/>
    <property type="project" value="UniProtKB-ARBA"/>
</dbReference>
<feature type="transmembrane region" description="Helical" evidence="2">
    <location>
        <begin position="673"/>
        <end position="694"/>
    </location>
</feature>
<dbReference type="KEGG" id="lcre:Pla8534_40070"/>
<dbReference type="GO" id="GO:0080120">
    <property type="term" value="P:CAAX-box protein maturation"/>
    <property type="evidence" value="ECO:0007669"/>
    <property type="project" value="UniProtKB-ARBA"/>
</dbReference>
<feature type="region of interest" description="Disordered" evidence="1">
    <location>
        <begin position="107"/>
        <end position="152"/>
    </location>
</feature>
<feature type="compositionally biased region" description="Pro residues" evidence="1">
    <location>
        <begin position="111"/>
        <end position="130"/>
    </location>
</feature>
<feature type="transmembrane region" description="Helical" evidence="2">
    <location>
        <begin position="561"/>
        <end position="587"/>
    </location>
</feature>
<evidence type="ECO:0000313" key="5">
    <source>
        <dbReference type="Proteomes" id="UP000317648"/>
    </source>
</evidence>
<feature type="transmembrane region" description="Helical" evidence="2">
    <location>
        <begin position="521"/>
        <end position="541"/>
    </location>
</feature>
<feature type="transmembrane region" description="Helical" evidence="2">
    <location>
        <begin position="402"/>
        <end position="418"/>
    </location>
</feature>
<keyword evidence="2" id="KW-0472">Membrane</keyword>
<proteinExistence type="predicted"/>
<dbReference type="GO" id="GO:0140359">
    <property type="term" value="F:ABC-type transporter activity"/>
    <property type="evidence" value="ECO:0007669"/>
    <property type="project" value="InterPro"/>
</dbReference>
<feature type="transmembrane region" description="Helical" evidence="2">
    <location>
        <begin position="608"/>
        <end position="624"/>
    </location>
</feature>
<dbReference type="AlphaFoldDB" id="A0A518DWH9"/>
<name>A0A518DWH9_9BACT</name>
<reference evidence="4 5" key="1">
    <citation type="submission" date="2019-02" db="EMBL/GenBank/DDBJ databases">
        <title>Deep-cultivation of Planctomycetes and their phenomic and genomic characterization uncovers novel biology.</title>
        <authorList>
            <person name="Wiegand S."/>
            <person name="Jogler M."/>
            <person name="Boedeker C."/>
            <person name="Pinto D."/>
            <person name="Vollmers J."/>
            <person name="Rivas-Marin E."/>
            <person name="Kohn T."/>
            <person name="Peeters S.H."/>
            <person name="Heuer A."/>
            <person name="Rast P."/>
            <person name="Oberbeckmann S."/>
            <person name="Bunk B."/>
            <person name="Jeske O."/>
            <person name="Meyerdierks A."/>
            <person name="Storesund J.E."/>
            <person name="Kallscheuer N."/>
            <person name="Luecker S."/>
            <person name="Lage O.M."/>
            <person name="Pohl T."/>
            <person name="Merkel B.J."/>
            <person name="Hornburger P."/>
            <person name="Mueller R.-W."/>
            <person name="Bruemmer F."/>
            <person name="Labrenz M."/>
            <person name="Spormann A.M."/>
            <person name="Op den Camp H."/>
            <person name="Overmann J."/>
            <person name="Amann R."/>
            <person name="Jetten M.S.M."/>
            <person name="Mascher T."/>
            <person name="Medema M.H."/>
            <person name="Devos D.P."/>
            <person name="Kaster A.-K."/>
            <person name="Ovreas L."/>
            <person name="Rohde M."/>
            <person name="Galperin M.Y."/>
            <person name="Jogler C."/>
        </authorList>
    </citation>
    <scope>NUCLEOTIDE SEQUENCE [LARGE SCALE GENOMIC DNA]</scope>
    <source>
        <strain evidence="4 5">Pla85_3_4</strain>
    </source>
</reference>
<feature type="transmembrane region" description="Helical" evidence="2">
    <location>
        <begin position="304"/>
        <end position="326"/>
    </location>
</feature>
<dbReference type="PANTHER" id="PTHR43471">
    <property type="entry name" value="ABC TRANSPORTER PERMEASE"/>
    <property type="match status" value="1"/>
</dbReference>
<evidence type="ECO:0000313" key="4">
    <source>
        <dbReference type="EMBL" id="QDU96188.1"/>
    </source>
</evidence>
<dbReference type="RefSeq" id="WP_197442400.1">
    <property type="nucleotide sequence ID" value="NZ_CP036433.1"/>
</dbReference>
<feature type="transmembrane region" description="Helical" evidence="2">
    <location>
        <begin position="253"/>
        <end position="274"/>
    </location>
</feature>
<feature type="transmembrane region" description="Helical" evidence="2">
    <location>
        <begin position="479"/>
        <end position="500"/>
    </location>
</feature>
<protein>
    <submittedName>
        <fullName evidence="4">ABC-2 family transporter protein</fullName>
    </submittedName>
</protein>
<gene>
    <name evidence="4" type="ORF">Pla8534_40070</name>
</gene>
<organism evidence="4 5">
    <name type="scientific">Lignipirellula cremea</name>
    <dbReference type="NCBI Taxonomy" id="2528010"/>
    <lineage>
        <taxon>Bacteria</taxon>
        <taxon>Pseudomonadati</taxon>
        <taxon>Planctomycetota</taxon>
        <taxon>Planctomycetia</taxon>
        <taxon>Pirellulales</taxon>
        <taxon>Pirellulaceae</taxon>
        <taxon>Lignipirellula</taxon>
    </lineage>
</organism>
<dbReference type="GO" id="GO:0005886">
    <property type="term" value="C:plasma membrane"/>
    <property type="evidence" value="ECO:0007669"/>
    <property type="project" value="UniProtKB-SubCell"/>
</dbReference>
<feature type="transmembrane region" description="Helical" evidence="2">
    <location>
        <begin position="379"/>
        <end position="396"/>
    </location>
</feature>
<feature type="transmembrane region" description="Helical" evidence="2">
    <location>
        <begin position="728"/>
        <end position="747"/>
    </location>
</feature>
<keyword evidence="2" id="KW-1133">Transmembrane helix</keyword>
<dbReference type="InterPro" id="IPR003675">
    <property type="entry name" value="Rce1/LyrA-like_dom"/>
</dbReference>
<dbReference type="Pfam" id="PF12679">
    <property type="entry name" value="ABC2_membrane_2"/>
    <property type="match status" value="1"/>
</dbReference>
<accession>A0A518DWH9</accession>
<evidence type="ECO:0000256" key="1">
    <source>
        <dbReference type="SAM" id="MobiDB-lite"/>
    </source>
</evidence>
<dbReference type="EMBL" id="CP036433">
    <property type="protein sequence ID" value="QDU96188.1"/>
    <property type="molecule type" value="Genomic_DNA"/>
</dbReference>
<evidence type="ECO:0000256" key="2">
    <source>
        <dbReference type="SAM" id="Phobius"/>
    </source>
</evidence>
<dbReference type="PANTHER" id="PTHR43471:SF3">
    <property type="entry name" value="ABC TRANSPORTER PERMEASE PROTEIN NATB"/>
    <property type="match status" value="1"/>
</dbReference>
<feature type="transmembrane region" description="Helical" evidence="2">
    <location>
        <begin position="430"/>
        <end position="450"/>
    </location>
</feature>
<feature type="domain" description="CAAX prenyl protease 2/Lysostaphin resistance protein A-like" evidence="3">
    <location>
        <begin position="610"/>
        <end position="701"/>
    </location>
</feature>
<sequence>MNKSASPRLSTWRRLRGLMVKELRETLRDRRTIITLVLMPVLVYPLFGLICQKFLLTSGARAVSEPWRLGIASDNDEIDPQKQAVFEELLRQGARLLYQKQAAAAAATPGDAPPAAAPANPPPPSDPPKPTASGQPADSPQDADLAPAEQPEPDNQRAIELMPVKDIRVAVAEGLVDAAVDLKIVNGERQVKIYYRPASSLSGSLRRYLSERLIELNLADYQNRLRHFRLPAAPLTDVRLEEIEGKEPAPVSLAGVVPLILILMTITGAVYPAIDCTAGERERGTLETLAASPAPRLYILLAKYVAVLTVALLTAAVNLLAMTITVNSLGLGSVLLGAAGFSIGVIGSIFGLMVLFAAFFSAVLLCVTSFARSFKEAQAYLIPLMMLSIGPGLVSLSPEIRLTPLLAACPLINIVLLARDVMEGSVNFPLAMMTITTTVFFALAAIGLAAKLFGSDAVLYGAPGGWAELFQRPAKSRSAASVSSAMLCLAILFPLLFLTANLLARWKLGGDDPTQLSSVKFLLNGLATLVLFGLLPTFAAWLQRVRIRDGFQVHTPILLSWPLAILLGVSLWPLAHELVVLAHQIGIASLSPEQMEQTLGLVEKLRQVPLWVTLLSFALAPAVFEEWFFRGYLMRAFLATTSRGNALLFSSLLFGLFHVVSSSLAFERFLPTTCLGLVLGYVCLRTGSVLPGMLLHVTHNSLIWTAAYERERLAAWGLSGGDTDHLPLVWLVVAGTTTLVALVLLTLTTRPPAPSETEEPIL</sequence>
<keyword evidence="5" id="KW-1185">Reference proteome</keyword>
<evidence type="ECO:0000259" key="3">
    <source>
        <dbReference type="Pfam" id="PF02517"/>
    </source>
</evidence>
<dbReference type="NCBIfam" id="NF041647">
    <property type="entry name" value="ABC_perm_CPBP"/>
    <property type="match status" value="1"/>
</dbReference>
<keyword evidence="2" id="KW-0812">Transmembrane</keyword>